<keyword evidence="1" id="KW-0812">Transmembrane</keyword>
<evidence type="ECO:0000259" key="2">
    <source>
        <dbReference type="Pfam" id="PF00078"/>
    </source>
</evidence>
<keyword evidence="1" id="KW-1133">Transmembrane helix</keyword>
<dbReference type="InterPro" id="IPR000477">
    <property type="entry name" value="RT_dom"/>
</dbReference>
<keyword evidence="1" id="KW-0472">Membrane</keyword>
<protein>
    <recommendedName>
        <fullName evidence="2">Reverse transcriptase domain-containing protein</fullName>
    </recommendedName>
</protein>
<proteinExistence type="predicted"/>
<dbReference type="Gene3D" id="3.10.10.10">
    <property type="entry name" value="HIV Type 1 Reverse Transcriptase, subunit A, domain 1"/>
    <property type="match status" value="1"/>
</dbReference>
<evidence type="ECO:0000256" key="1">
    <source>
        <dbReference type="SAM" id="Phobius"/>
    </source>
</evidence>
<evidence type="ECO:0000313" key="4">
    <source>
        <dbReference type="Proteomes" id="UP001227230"/>
    </source>
</evidence>
<keyword evidence="4" id="KW-1185">Reference proteome</keyword>
<dbReference type="EMBL" id="CP126649">
    <property type="protein sequence ID" value="WJZ82891.1"/>
    <property type="molecule type" value="Genomic_DNA"/>
</dbReference>
<feature type="domain" description="Reverse transcriptase" evidence="2">
    <location>
        <begin position="8"/>
        <end position="104"/>
    </location>
</feature>
<accession>A0ABY9BJC8</accession>
<dbReference type="InterPro" id="IPR043128">
    <property type="entry name" value="Rev_trsase/Diguanyl_cyclase"/>
</dbReference>
<dbReference type="Pfam" id="PF00078">
    <property type="entry name" value="RVT_1"/>
    <property type="match status" value="1"/>
</dbReference>
<feature type="transmembrane region" description="Helical" evidence="1">
    <location>
        <begin position="16"/>
        <end position="36"/>
    </location>
</feature>
<dbReference type="Gene3D" id="3.30.70.270">
    <property type="match status" value="1"/>
</dbReference>
<name>A0ABY9BJC8_VITVI</name>
<dbReference type="InterPro" id="IPR053134">
    <property type="entry name" value="RNA-dir_DNA_polymerase"/>
</dbReference>
<dbReference type="SUPFAM" id="SSF56672">
    <property type="entry name" value="DNA/RNA polymerases"/>
    <property type="match status" value="1"/>
</dbReference>
<reference evidence="3 4" key="1">
    <citation type="journal article" date="2023" name="Hortic Res">
        <title>The complete reference genome for grapevine (Vitis vinifera L.) genetics and breeding.</title>
        <authorList>
            <person name="Shi X."/>
            <person name="Cao S."/>
            <person name="Wang X."/>
            <person name="Huang S."/>
            <person name="Wang Y."/>
            <person name="Liu Z."/>
            <person name="Liu W."/>
            <person name="Leng X."/>
            <person name="Peng Y."/>
            <person name="Wang N."/>
            <person name="Wang Y."/>
            <person name="Ma Z."/>
            <person name="Xu X."/>
            <person name="Zhang F."/>
            <person name="Xue H."/>
            <person name="Zhong H."/>
            <person name="Wang Y."/>
            <person name="Zhang K."/>
            <person name="Velt A."/>
            <person name="Avia K."/>
            <person name="Holtgrawe D."/>
            <person name="Grimplet J."/>
            <person name="Matus J.T."/>
            <person name="Ware D."/>
            <person name="Wu X."/>
            <person name="Wang H."/>
            <person name="Liu C."/>
            <person name="Fang Y."/>
            <person name="Rustenholz C."/>
            <person name="Cheng Z."/>
            <person name="Xiao H."/>
            <person name="Zhou Y."/>
        </authorList>
    </citation>
    <scope>NUCLEOTIDE SEQUENCE [LARGE SCALE GENOMIC DNA]</scope>
    <source>
        <strain evidence="4">cv. Pinot noir / PN40024</strain>
        <tissue evidence="3">Leaf</tissue>
    </source>
</reference>
<dbReference type="PANTHER" id="PTHR24559">
    <property type="entry name" value="TRANSPOSON TY3-I GAG-POL POLYPROTEIN"/>
    <property type="match status" value="1"/>
</dbReference>
<gene>
    <name evidence="3" type="ORF">VitviT2T_002615</name>
</gene>
<dbReference type="InterPro" id="IPR043502">
    <property type="entry name" value="DNA/RNA_pol_sf"/>
</dbReference>
<evidence type="ECO:0000313" key="3">
    <source>
        <dbReference type="EMBL" id="WJZ82891.1"/>
    </source>
</evidence>
<organism evidence="3 4">
    <name type="scientific">Vitis vinifera</name>
    <name type="common">Grape</name>
    <dbReference type="NCBI Taxonomy" id="29760"/>
    <lineage>
        <taxon>Eukaryota</taxon>
        <taxon>Viridiplantae</taxon>
        <taxon>Streptophyta</taxon>
        <taxon>Embryophyta</taxon>
        <taxon>Tracheophyta</taxon>
        <taxon>Spermatophyta</taxon>
        <taxon>Magnoliopsida</taxon>
        <taxon>eudicotyledons</taxon>
        <taxon>Gunneridae</taxon>
        <taxon>Pentapetalae</taxon>
        <taxon>rosids</taxon>
        <taxon>Vitales</taxon>
        <taxon>Vitaceae</taxon>
        <taxon>Viteae</taxon>
        <taxon>Vitis</taxon>
    </lineage>
</organism>
<dbReference type="CDD" id="cd01647">
    <property type="entry name" value="RT_LTR"/>
    <property type="match status" value="1"/>
</dbReference>
<dbReference type="PANTHER" id="PTHR24559:SF444">
    <property type="entry name" value="REVERSE TRANSCRIPTASE DOMAIN-CONTAINING PROTEIN"/>
    <property type="match status" value="1"/>
</dbReference>
<dbReference type="Proteomes" id="UP001227230">
    <property type="component" value="Chromosome 2"/>
</dbReference>
<sequence length="110" mass="12966">MIRESDIPKTAFHTRYGHYGFVVMLFGLTNALAAFMDVMNCIYQPYLDPFVVVFVDDILIYSKSREEHGHHLHMTLQTLREHQLYAKLEKCDFWLQEIQFLGHMVSQEGI</sequence>